<evidence type="ECO:0000313" key="3">
    <source>
        <dbReference type="Proteomes" id="UP000489600"/>
    </source>
</evidence>
<evidence type="ECO:0000313" key="2">
    <source>
        <dbReference type="EMBL" id="VVA90611.1"/>
    </source>
</evidence>
<reference evidence="2" key="1">
    <citation type="submission" date="2019-07" db="EMBL/GenBank/DDBJ databases">
        <authorList>
            <person name="Dittberner H."/>
        </authorList>
    </citation>
    <scope>NUCLEOTIDE SEQUENCE [LARGE SCALE GENOMIC DNA]</scope>
</reference>
<organism evidence="2 3">
    <name type="scientific">Arabis nemorensis</name>
    <dbReference type="NCBI Taxonomy" id="586526"/>
    <lineage>
        <taxon>Eukaryota</taxon>
        <taxon>Viridiplantae</taxon>
        <taxon>Streptophyta</taxon>
        <taxon>Embryophyta</taxon>
        <taxon>Tracheophyta</taxon>
        <taxon>Spermatophyta</taxon>
        <taxon>Magnoliopsida</taxon>
        <taxon>eudicotyledons</taxon>
        <taxon>Gunneridae</taxon>
        <taxon>Pentapetalae</taxon>
        <taxon>rosids</taxon>
        <taxon>malvids</taxon>
        <taxon>Brassicales</taxon>
        <taxon>Brassicaceae</taxon>
        <taxon>Arabideae</taxon>
        <taxon>Arabis</taxon>
    </lineage>
</organism>
<proteinExistence type="predicted"/>
<accession>A0A565AMM2</accession>
<gene>
    <name evidence="2" type="ORF">ANE_LOCUS1056</name>
</gene>
<dbReference type="AlphaFoldDB" id="A0A565AMM2"/>
<dbReference type="EMBL" id="CABITT030000001">
    <property type="protein sequence ID" value="VVA90611.1"/>
    <property type="molecule type" value="Genomic_DNA"/>
</dbReference>
<keyword evidence="3" id="KW-1185">Reference proteome</keyword>
<feature type="region of interest" description="Disordered" evidence="1">
    <location>
        <begin position="1"/>
        <end position="26"/>
    </location>
</feature>
<sequence>MIVEGIDASQGEYDDEDTGDWRPAVSRSTHSRFLRRKAKWEQSVALAEQEIQEDQEADKAGNLIEDTQFNQMSKDATERCARDGGKNDESILKDMRLEEFSLKVL</sequence>
<dbReference type="Proteomes" id="UP000489600">
    <property type="component" value="Unassembled WGS sequence"/>
</dbReference>
<protein>
    <submittedName>
        <fullName evidence="2">Uncharacterized protein</fullName>
    </submittedName>
</protein>
<evidence type="ECO:0000256" key="1">
    <source>
        <dbReference type="SAM" id="MobiDB-lite"/>
    </source>
</evidence>
<comment type="caution">
    <text evidence="2">The sequence shown here is derived from an EMBL/GenBank/DDBJ whole genome shotgun (WGS) entry which is preliminary data.</text>
</comment>
<name>A0A565AMM2_9BRAS</name>
<dbReference type="OrthoDB" id="10548023at2759"/>